<dbReference type="Gene3D" id="2.60.120.200">
    <property type="match status" value="1"/>
</dbReference>
<dbReference type="GO" id="GO:0001872">
    <property type="term" value="F:(1-&gt;3)-beta-D-glucan binding"/>
    <property type="evidence" value="ECO:0007669"/>
    <property type="project" value="EnsemblMetazoa"/>
</dbReference>
<evidence type="ECO:0000256" key="2">
    <source>
        <dbReference type="ARBA" id="ARBA00022588"/>
    </source>
</evidence>
<dbReference type="AlphaFoldDB" id="A0A0J9RZ21"/>
<dbReference type="Proteomes" id="UP000035880">
    <property type="component" value="Chromosome 3L"/>
</dbReference>
<dbReference type="GO" id="GO:0045087">
    <property type="term" value="P:innate immune response"/>
    <property type="evidence" value="ECO:0007669"/>
    <property type="project" value="UniProtKB-KW"/>
</dbReference>
<evidence type="ECO:0000256" key="5">
    <source>
        <dbReference type="ARBA" id="ARBA00023180"/>
    </source>
</evidence>
<dbReference type="Bgee" id="FBgn0184066">
    <property type="expression patterns" value="Expressed in adult organism and 3 other cell types or tissues"/>
</dbReference>
<evidence type="ECO:0000256" key="6">
    <source>
        <dbReference type="SAM" id="SignalP"/>
    </source>
</evidence>
<dbReference type="SUPFAM" id="SSF49899">
    <property type="entry name" value="Concanavalin A-like lectins/glucanases"/>
    <property type="match status" value="1"/>
</dbReference>
<keyword evidence="4" id="KW-0391">Immunity</keyword>
<comment type="similarity">
    <text evidence="1">Belongs to the insect beta-1,3-glucan binding protein family.</text>
</comment>
<dbReference type="GO" id="GO:0005975">
    <property type="term" value="P:carbohydrate metabolic process"/>
    <property type="evidence" value="ECO:0007669"/>
    <property type="project" value="InterPro"/>
</dbReference>
<proteinExistence type="inferred from homology"/>
<keyword evidence="3 6" id="KW-0732">Signal</keyword>
<evidence type="ECO:0000256" key="3">
    <source>
        <dbReference type="ARBA" id="ARBA00022729"/>
    </source>
</evidence>
<dbReference type="PANTHER" id="PTHR10963:SF60">
    <property type="entry name" value="GRAM-NEGATIVE BACTERIA-BINDING PROTEIN 1-RELATED"/>
    <property type="match status" value="1"/>
</dbReference>
<dbReference type="PANTHER" id="PTHR10963">
    <property type="entry name" value="GLYCOSYL HYDROLASE-RELATED"/>
    <property type="match status" value="1"/>
</dbReference>
<name>A0A0J9RZ21_DROSI</name>
<evidence type="ECO:0000256" key="1">
    <source>
        <dbReference type="ARBA" id="ARBA00008781"/>
    </source>
</evidence>
<dbReference type="InterPro" id="IPR043030">
    <property type="entry name" value="BGBP_N_sf"/>
</dbReference>
<keyword evidence="2" id="KW-0399">Innate immunity</keyword>
<evidence type="ECO:0000256" key="4">
    <source>
        <dbReference type="ARBA" id="ARBA00022859"/>
    </source>
</evidence>
<keyword evidence="5" id="KW-0325">Glycoprotein</keyword>
<reference evidence="9" key="3">
    <citation type="submission" date="2015-04" db="EMBL/GenBank/DDBJ databases">
        <authorList>
            <consortium name="FlyBase"/>
        </authorList>
    </citation>
    <scope>NUCLEOTIDE SEQUENCE</scope>
    <source>
        <strain evidence="9">W501</strain>
    </source>
</reference>
<dbReference type="GO" id="GO:0004553">
    <property type="term" value="F:hydrolase activity, hydrolyzing O-glycosyl compounds"/>
    <property type="evidence" value="ECO:0007669"/>
    <property type="project" value="InterPro"/>
</dbReference>
<dbReference type="KEGG" id="dsi:Dsimw501_GD12334"/>
<feature type="signal peptide" evidence="6">
    <location>
        <begin position="1"/>
        <end position="20"/>
    </location>
</feature>
<dbReference type="InterPro" id="IPR031756">
    <property type="entry name" value="BGBP_N"/>
</dbReference>
<dbReference type="FunFam" id="2.60.120.200:FF:000321">
    <property type="entry name" value="Uncharacterized protein, isoform A"/>
    <property type="match status" value="1"/>
</dbReference>
<gene>
    <name evidence="9" type="primary">Dsim\GD12334</name>
    <name evidence="9" type="ORF">Dsimw501_GD12334</name>
</gene>
<dbReference type="Gene3D" id="2.60.40.2140">
    <property type="entry name" value="Beta-1,3-glucan-recognition protein, N-terminal domain"/>
    <property type="match status" value="1"/>
</dbReference>
<protein>
    <submittedName>
        <fullName evidence="9">Uncharacterized protein</fullName>
        <ecNumber evidence="9">3.2.1.-</ecNumber>
    </submittedName>
</protein>
<feature type="chain" id="PRO_5005322123" evidence="6">
    <location>
        <begin position="21"/>
        <end position="461"/>
    </location>
</feature>
<evidence type="ECO:0000259" key="8">
    <source>
        <dbReference type="PROSITE" id="PS51969"/>
    </source>
</evidence>
<dbReference type="OrthoDB" id="4781at2759"/>
<feature type="domain" description="CBM39" evidence="8">
    <location>
        <begin position="21"/>
        <end position="115"/>
    </location>
</feature>
<evidence type="ECO:0000313" key="9">
    <source>
        <dbReference type="EMBL" id="KMZ00425.1"/>
    </source>
</evidence>
<reference evidence="9" key="2">
    <citation type="submission" date="2014-06" db="EMBL/GenBank/DDBJ databases">
        <authorList>
            <person name="Hu T."/>
            <person name="Eisen M.B."/>
            <person name="Thornton K.R."/>
            <person name="Andolfatto P."/>
        </authorList>
    </citation>
    <scope>NUCLEOTIDE SEQUENCE</scope>
    <source>
        <strain evidence="9">W501</strain>
    </source>
</reference>
<dbReference type="InterPro" id="IPR035806">
    <property type="entry name" value="GH16_GRP_C"/>
</dbReference>
<dbReference type="Pfam" id="PF00722">
    <property type="entry name" value="Glyco_hydro_16"/>
    <property type="match status" value="1"/>
</dbReference>
<dbReference type="GO" id="GO:0001530">
    <property type="term" value="F:lipopolysaccharide binding"/>
    <property type="evidence" value="ECO:0007669"/>
    <property type="project" value="EnsemblMetazoa"/>
</dbReference>
<keyword evidence="9" id="KW-0378">Hydrolase</keyword>
<dbReference type="InterPro" id="IPR000757">
    <property type="entry name" value="Beta-glucanase-like"/>
</dbReference>
<dbReference type="InterPro" id="IPR050546">
    <property type="entry name" value="Glycosyl_Hydrlase_16"/>
</dbReference>
<dbReference type="CDD" id="cd02179">
    <property type="entry name" value="GH16_beta_GRP"/>
    <property type="match status" value="1"/>
</dbReference>
<dbReference type="PROSITE" id="PS51762">
    <property type="entry name" value="GH16_2"/>
    <property type="match status" value="1"/>
</dbReference>
<evidence type="ECO:0000259" key="7">
    <source>
        <dbReference type="PROSITE" id="PS51762"/>
    </source>
</evidence>
<dbReference type="Pfam" id="PF15886">
    <property type="entry name" value="CBM39"/>
    <property type="match status" value="1"/>
</dbReference>
<dbReference type="EMBL" id="CM002912">
    <property type="protein sequence ID" value="KMZ00425.1"/>
    <property type="molecule type" value="Genomic_DNA"/>
</dbReference>
<accession>A0A0J9RZ21</accession>
<dbReference type="EC" id="3.2.1.-" evidence="9"/>
<reference evidence="9" key="1">
    <citation type="journal article" date="2013" name="Genome Res.">
        <title>A second-generation assembly of the Drosophila simulans genome provides new insights into patterns of lineage-specific divergence.</title>
        <authorList>
            <person name="Hu T.T."/>
            <person name="Eisen M.B."/>
            <person name="Thornton K.R."/>
            <person name="Andolfatto P."/>
        </authorList>
    </citation>
    <scope>NUCLEOTIDE SEQUENCE [LARGE SCALE GENOMIC DNA]</scope>
    <source>
        <strain evidence="9">W501</strain>
    </source>
</reference>
<dbReference type="InterPro" id="IPR013320">
    <property type="entry name" value="ConA-like_dom_sf"/>
</dbReference>
<sequence>MRWKTLPCLLLLISSNEILGFKIPSIDFEMLKNEGFEVSIPDEPGIQRVFYMFQIDDTCPALMDYITEAVNGSWVSKQKMSLQNNDKLQISMLVQFNEEIFEKSETRVIINTRLLTTKDSSSRSITFLTEEGECQAYLSPAQQAKRCKPAQTIVSNGRHTCQGELIFEDNFSEAQLNKTTWKHDIRQRMYHVEEELVAFDDAARNCFVKEGELHIVPTIATEVTDGSFKLGDRCTAVESPEQECNIAHGIFYSIKPPVFSAQIHTRNSFSFKFGKIVVRAKLPKGDWLFPYLMLQPVSTYAETHYAKQLRIAYARGNANLRTKQGDDISGNHLYGGGVVWHHGNAVQFLKDKISNSHYGDDFHNYTMIWQRDKITLMVDEEVYGELYDGLPFFNEKCFIIFGVTVGGFLNFDDSLLAKDVKPYKNREPRAALSFWQHRDAWAPTWGRHSAMVIDYVRVYAE</sequence>
<feature type="domain" description="GH16" evidence="7">
    <location>
        <begin position="179"/>
        <end position="461"/>
    </location>
</feature>
<keyword evidence="9" id="KW-0326">Glycosidase</keyword>
<organism evidence="9">
    <name type="scientific">Drosophila simulans</name>
    <name type="common">Fruit fly</name>
    <dbReference type="NCBI Taxonomy" id="7240"/>
    <lineage>
        <taxon>Eukaryota</taxon>
        <taxon>Metazoa</taxon>
        <taxon>Ecdysozoa</taxon>
        <taxon>Arthropoda</taxon>
        <taxon>Hexapoda</taxon>
        <taxon>Insecta</taxon>
        <taxon>Pterygota</taxon>
        <taxon>Neoptera</taxon>
        <taxon>Endopterygota</taxon>
        <taxon>Diptera</taxon>
        <taxon>Brachycera</taxon>
        <taxon>Muscomorpha</taxon>
        <taxon>Ephydroidea</taxon>
        <taxon>Drosophilidae</taxon>
        <taxon>Drosophila</taxon>
        <taxon>Sophophora</taxon>
    </lineage>
</organism>
<dbReference type="PROSITE" id="PS51969">
    <property type="entry name" value="CBM39"/>
    <property type="match status" value="1"/>
</dbReference>